<gene>
    <name evidence="2" type="ORF">DFH07DRAFT_286756</name>
</gene>
<sequence length="204" mass="22838">MSQASFAWQFTVMSPVGYQTAPFCVVPVYGQCSTCICQCSAFGFRLCLTIILTAYGVVPNKYRSPACRVLYPTFLHQSLGQPDISYSPVHARRCGATTKSLRWLEEPATSTHLDEVEIVLSSNWAPWSTFVVRRKDGRTLLVGDVLQAIHLHLTRPLSAQETRALDLPSWPYKFPSLRFDCLNGCRLFSGLTYLGGNRLGLNLR</sequence>
<protein>
    <recommendedName>
        <fullName evidence="1">DUF6699 domain-containing protein</fullName>
    </recommendedName>
</protein>
<dbReference type="Pfam" id="PF20415">
    <property type="entry name" value="DUF6699"/>
    <property type="match status" value="1"/>
</dbReference>
<dbReference type="AlphaFoldDB" id="A0AAD7HKX3"/>
<dbReference type="Proteomes" id="UP001215280">
    <property type="component" value="Unassembled WGS sequence"/>
</dbReference>
<evidence type="ECO:0000313" key="2">
    <source>
        <dbReference type="EMBL" id="KAJ7722659.1"/>
    </source>
</evidence>
<comment type="caution">
    <text evidence="2">The sequence shown here is derived from an EMBL/GenBank/DDBJ whole genome shotgun (WGS) entry which is preliminary data.</text>
</comment>
<feature type="domain" description="DUF6699" evidence="1">
    <location>
        <begin position="83"/>
        <end position="162"/>
    </location>
</feature>
<evidence type="ECO:0000313" key="3">
    <source>
        <dbReference type="Proteomes" id="UP001215280"/>
    </source>
</evidence>
<proteinExistence type="predicted"/>
<name>A0AAD7HKX3_9AGAR</name>
<reference evidence="2" key="1">
    <citation type="submission" date="2023-03" db="EMBL/GenBank/DDBJ databases">
        <title>Massive genome expansion in bonnet fungi (Mycena s.s.) driven by repeated elements and novel gene families across ecological guilds.</title>
        <authorList>
            <consortium name="Lawrence Berkeley National Laboratory"/>
            <person name="Harder C.B."/>
            <person name="Miyauchi S."/>
            <person name="Viragh M."/>
            <person name="Kuo A."/>
            <person name="Thoen E."/>
            <person name="Andreopoulos B."/>
            <person name="Lu D."/>
            <person name="Skrede I."/>
            <person name="Drula E."/>
            <person name="Henrissat B."/>
            <person name="Morin E."/>
            <person name="Kohler A."/>
            <person name="Barry K."/>
            <person name="LaButti K."/>
            <person name="Morin E."/>
            <person name="Salamov A."/>
            <person name="Lipzen A."/>
            <person name="Mereny Z."/>
            <person name="Hegedus B."/>
            <person name="Baldrian P."/>
            <person name="Stursova M."/>
            <person name="Weitz H."/>
            <person name="Taylor A."/>
            <person name="Grigoriev I.V."/>
            <person name="Nagy L.G."/>
            <person name="Martin F."/>
            <person name="Kauserud H."/>
        </authorList>
    </citation>
    <scope>NUCLEOTIDE SEQUENCE</scope>
    <source>
        <strain evidence="2">CBHHK188m</strain>
    </source>
</reference>
<keyword evidence="3" id="KW-1185">Reference proteome</keyword>
<accession>A0AAD7HKX3</accession>
<dbReference type="InterPro" id="IPR046522">
    <property type="entry name" value="DUF6699"/>
</dbReference>
<dbReference type="EMBL" id="JARJLG010000255">
    <property type="protein sequence ID" value="KAJ7722659.1"/>
    <property type="molecule type" value="Genomic_DNA"/>
</dbReference>
<organism evidence="2 3">
    <name type="scientific">Mycena maculata</name>
    <dbReference type="NCBI Taxonomy" id="230809"/>
    <lineage>
        <taxon>Eukaryota</taxon>
        <taxon>Fungi</taxon>
        <taxon>Dikarya</taxon>
        <taxon>Basidiomycota</taxon>
        <taxon>Agaricomycotina</taxon>
        <taxon>Agaricomycetes</taxon>
        <taxon>Agaricomycetidae</taxon>
        <taxon>Agaricales</taxon>
        <taxon>Marasmiineae</taxon>
        <taxon>Mycenaceae</taxon>
        <taxon>Mycena</taxon>
    </lineage>
</organism>
<evidence type="ECO:0000259" key="1">
    <source>
        <dbReference type="Pfam" id="PF20415"/>
    </source>
</evidence>